<dbReference type="InterPro" id="IPR006680">
    <property type="entry name" value="Amidohydro-rel"/>
</dbReference>
<dbReference type="OrthoDB" id="9797498at2"/>
<accession>A0A4Z0PLW6</accession>
<dbReference type="GO" id="GO:0016810">
    <property type="term" value="F:hydrolase activity, acting on carbon-nitrogen (but not peptide) bonds"/>
    <property type="evidence" value="ECO:0007669"/>
    <property type="project" value="InterPro"/>
</dbReference>
<keyword evidence="3" id="KW-0378">Hydrolase</keyword>
<dbReference type="Gene3D" id="3.20.20.140">
    <property type="entry name" value="Metal-dependent hydrolases"/>
    <property type="match status" value="1"/>
</dbReference>
<evidence type="ECO:0000256" key="1">
    <source>
        <dbReference type="SAM" id="SignalP"/>
    </source>
</evidence>
<dbReference type="InterPro" id="IPR032466">
    <property type="entry name" value="Metal_Hydrolase"/>
</dbReference>
<protein>
    <submittedName>
        <fullName evidence="3">Amidohydrolase family protein</fullName>
    </submittedName>
</protein>
<dbReference type="PANTHER" id="PTHR43135">
    <property type="entry name" value="ALPHA-D-RIBOSE 1-METHYLPHOSPHONATE 5-TRIPHOSPHATE DIPHOSPHATASE"/>
    <property type="match status" value="1"/>
</dbReference>
<dbReference type="EMBL" id="SRLD01000016">
    <property type="protein sequence ID" value="TGE16398.1"/>
    <property type="molecule type" value="Genomic_DNA"/>
</dbReference>
<proteinExistence type="predicted"/>
<reference evidence="3 4" key="1">
    <citation type="submission" date="2019-04" db="EMBL/GenBank/DDBJ databases">
        <authorList>
            <person name="Feng G."/>
            <person name="Zhang J."/>
            <person name="Zhu H."/>
        </authorList>
    </citation>
    <scope>NUCLEOTIDE SEQUENCE [LARGE SCALE GENOMIC DNA]</scope>
    <source>
        <strain evidence="3 4">JCM 17223</strain>
    </source>
</reference>
<dbReference type="CDD" id="cd01299">
    <property type="entry name" value="Met_dep_hydrolase_A"/>
    <property type="match status" value="1"/>
</dbReference>
<dbReference type="Proteomes" id="UP000297739">
    <property type="component" value="Unassembled WGS sequence"/>
</dbReference>
<dbReference type="InterPro" id="IPR011059">
    <property type="entry name" value="Metal-dep_hydrolase_composite"/>
</dbReference>
<dbReference type="PANTHER" id="PTHR43135:SF3">
    <property type="entry name" value="ALPHA-D-RIBOSE 1-METHYLPHOSPHONATE 5-TRIPHOSPHATE DIPHOSPHATASE"/>
    <property type="match status" value="1"/>
</dbReference>
<feature type="chain" id="PRO_5021373765" evidence="1">
    <location>
        <begin position="29"/>
        <end position="434"/>
    </location>
</feature>
<dbReference type="RefSeq" id="WP_135497537.1">
    <property type="nucleotide sequence ID" value="NZ_SRLD01000016.1"/>
</dbReference>
<dbReference type="SUPFAM" id="SSF51556">
    <property type="entry name" value="Metallo-dependent hydrolases"/>
    <property type="match status" value="1"/>
</dbReference>
<evidence type="ECO:0000313" key="4">
    <source>
        <dbReference type="Proteomes" id="UP000297739"/>
    </source>
</evidence>
<sequence>MKRFSFPQRLRGFSLGLLLGSTLLTAQAQSPAAPATLLLRPAAVFDGETLHAGWVVVVEGDRIKAVGPAATISAPVGARTLDLPGQTLLPGLIEGHSHLLLHPYNETSWNDQVLQESQALRVARATAHARHTLLAGYTTARDLGSEGAGYADVGVKQAIEQGIIPGPRLLVATRALVATGSYGPKLSVDVDVPQGAQEADGTDGIVRAVREQIGKGADLIKVYADYRWGKGEPSRPTFSQEELTLIVQTARAAGRPVVAHASTPEGMRRATLAGVETIEHGDGGTPEIFKLMKQRGVALCPTVAAGDAISQYQGWKKGQGPMPERLEQKRLSMQAARKSGVIIAIGGDVGVFQHGDNSREAELLVQKYGFSALEVVQGQTSGNARIFHLQDRGRIQPGLLADLVAVAGDPTRQITALRQVKLVLKGGVVYTNDK</sequence>
<dbReference type="AlphaFoldDB" id="A0A4Z0PLW6"/>
<dbReference type="Pfam" id="PF01979">
    <property type="entry name" value="Amidohydro_1"/>
    <property type="match status" value="1"/>
</dbReference>
<dbReference type="InterPro" id="IPR051781">
    <property type="entry name" value="Metallo-dep_Hydrolase"/>
</dbReference>
<dbReference type="InterPro" id="IPR057744">
    <property type="entry name" value="OTAase-like"/>
</dbReference>
<keyword evidence="1" id="KW-0732">Signal</keyword>
<keyword evidence="4" id="KW-1185">Reference proteome</keyword>
<evidence type="ECO:0000259" key="2">
    <source>
        <dbReference type="Pfam" id="PF01979"/>
    </source>
</evidence>
<gene>
    <name evidence="3" type="ORF">E5J99_09740</name>
</gene>
<dbReference type="SUPFAM" id="SSF51338">
    <property type="entry name" value="Composite domain of metallo-dependent hydrolases"/>
    <property type="match status" value="1"/>
</dbReference>
<comment type="caution">
    <text evidence="3">The sequence shown here is derived from an EMBL/GenBank/DDBJ whole genome shotgun (WGS) entry which is preliminary data.</text>
</comment>
<feature type="signal peptide" evidence="1">
    <location>
        <begin position="1"/>
        <end position="28"/>
    </location>
</feature>
<organism evidence="3 4">
    <name type="scientific">Hymenobacter elongatus</name>
    <dbReference type="NCBI Taxonomy" id="877208"/>
    <lineage>
        <taxon>Bacteria</taxon>
        <taxon>Pseudomonadati</taxon>
        <taxon>Bacteroidota</taxon>
        <taxon>Cytophagia</taxon>
        <taxon>Cytophagales</taxon>
        <taxon>Hymenobacteraceae</taxon>
        <taxon>Hymenobacter</taxon>
    </lineage>
</organism>
<name>A0A4Z0PLW6_9BACT</name>
<feature type="domain" description="Amidohydrolase-related" evidence="2">
    <location>
        <begin position="87"/>
        <end position="428"/>
    </location>
</feature>
<dbReference type="Gene3D" id="2.30.40.10">
    <property type="entry name" value="Urease, subunit C, domain 1"/>
    <property type="match status" value="1"/>
</dbReference>
<evidence type="ECO:0000313" key="3">
    <source>
        <dbReference type="EMBL" id="TGE16398.1"/>
    </source>
</evidence>